<organism evidence="1 2">
    <name type="scientific">Kangiella aquimarina</name>
    <dbReference type="NCBI Taxonomy" id="261965"/>
    <lineage>
        <taxon>Bacteria</taxon>
        <taxon>Pseudomonadati</taxon>
        <taxon>Pseudomonadota</taxon>
        <taxon>Gammaproteobacteria</taxon>
        <taxon>Kangiellales</taxon>
        <taxon>Kangiellaceae</taxon>
        <taxon>Kangiella</taxon>
    </lineage>
</organism>
<sequence>MSNNERKYKEVYESESYAELIEKVKLSDIQAREILMILEGRSSGEQSNKILEIMERGLLEKSLVKIGPKKNSKLELTQPLGQLESCLEKAIEAIDSLPGFERKMLEQEFLIINGEMLNGGRNGEFYDDSDDLERVVFRNADNWSKIIIKMYNTAKIRRKEINEGWTKEDHTYTNICREFTRSFDVIFPNEKVRVPFSNDKSNLYGDLMEYFIRNILDIPFSPQKYIKKALKYL</sequence>
<accession>A0ABZ0X4G0</accession>
<reference evidence="1 2" key="1">
    <citation type="submission" date="2023-11" db="EMBL/GenBank/DDBJ databases">
        <title>MicrobeMod: A computational toolkit for identifying prokaryotic methylation and restriction-modification with nanopore sequencing.</title>
        <authorList>
            <person name="Crits-Christoph A."/>
            <person name="Kang S.C."/>
            <person name="Lee H."/>
            <person name="Ostrov N."/>
        </authorList>
    </citation>
    <scope>NUCLEOTIDE SEQUENCE [LARGE SCALE GENOMIC DNA]</scope>
    <source>
        <strain evidence="1 2">DSMZ 16071</strain>
    </source>
</reference>
<evidence type="ECO:0000313" key="2">
    <source>
        <dbReference type="Proteomes" id="UP001324185"/>
    </source>
</evidence>
<dbReference type="EMBL" id="CP140158">
    <property type="protein sequence ID" value="WQG85487.1"/>
    <property type="molecule type" value="Genomic_DNA"/>
</dbReference>
<name>A0ABZ0X4G0_9GAMM</name>
<proteinExistence type="predicted"/>
<dbReference type="Proteomes" id="UP001324185">
    <property type="component" value="Chromosome"/>
</dbReference>
<keyword evidence="2" id="KW-1185">Reference proteome</keyword>
<dbReference type="RefSeq" id="WP_018623472.1">
    <property type="nucleotide sequence ID" value="NZ_CP140158.1"/>
</dbReference>
<gene>
    <name evidence="1" type="ORF">SR900_01075</name>
</gene>
<protein>
    <submittedName>
        <fullName evidence="1">Uncharacterized protein</fullName>
    </submittedName>
</protein>
<evidence type="ECO:0000313" key="1">
    <source>
        <dbReference type="EMBL" id="WQG85487.1"/>
    </source>
</evidence>